<dbReference type="AlphaFoldDB" id="A0A7J6T420"/>
<accession>A0A7J6T420</accession>
<organism evidence="2 3">
    <name type="scientific">Perkinsus olseni</name>
    <name type="common">Perkinsus atlanticus</name>
    <dbReference type="NCBI Taxonomy" id="32597"/>
    <lineage>
        <taxon>Eukaryota</taxon>
        <taxon>Sar</taxon>
        <taxon>Alveolata</taxon>
        <taxon>Perkinsozoa</taxon>
        <taxon>Perkinsea</taxon>
        <taxon>Perkinsida</taxon>
        <taxon>Perkinsidae</taxon>
        <taxon>Perkinsus</taxon>
    </lineage>
</organism>
<reference evidence="2 3" key="1">
    <citation type="submission" date="2020-04" db="EMBL/GenBank/DDBJ databases">
        <title>Perkinsus olseni comparative genomics.</title>
        <authorList>
            <person name="Bogema D.R."/>
        </authorList>
    </citation>
    <scope>NUCLEOTIDE SEQUENCE [LARGE SCALE GENOMIC DNA]</scope>
    <source>
        <strain evidence="2 3">ATCC PRA-207</strain>
    </source>
</reference>
<proteinExistence type="predicted"/>
<protein>
    <submittedName>
        <fullName evidence="2">Uncharacterized protein</fullName>
    </submittedName>
</protein>
<feature type="compositionally biased region" description="Basic and acidic residues" evidence="1">
    <location>
        <begin position="18"/>
        <end position="27"/>
    </location>
</feature>
<sequence length="327" mass="35827">MSMNTPPPTVSELRRRTEALLERHREGLLSPRRCQSSDCGGEHSSFLPLKKRSTRARERLRPSRQQRLQDQVRRLTTDCHKLRRYAGILAETREGNAGQGGSSAVDCVPMTLSLAGGVSSCSVPTAPPLPRGYAQASMQRRVQLVQRRLLREELRKLKEALEEHLAEGHRWADKADMARSREGLKLSRGPCSLTSLGTEHAQAAETASGGGLVLDARHAADSLAIGGVDALNPSAVLVGRYDDQVAAAVAAEERTLSAALACRELQDRIIVLEDWLARNRRPPPSPDSGRLRFDVDEDLVKELLQVRSEELEAVQAKLAGMDSGVEV</sequence>
<comment type="caution">
    <text evidence="2">The sequence shown here is derived from an EMBL/GenBank/DDBJ whole genome shotgun (WGS) entry which is preliminary data.</text>
</comment>
<evidence type="ECO:0000313" key="2">
    <source>
        <dbReference type="EMBL" id="KAF4739761.1"/>
    </source>
</evidence>
<evidence type="ECO:0000256" key="1">
    <source>
        <dbReference type="SAM" id="MobiDB-lite"/>
    </source>
</evidence>
<gene>
    <name evidence="2" type="ORF">FOZ63_002151</name>
</gene>
<dbReference type="EMBL" id="JABANO010013715">
    <property type="protein sequence ID" value="KAF4739761.1"/>
    <property type="molecule type" value="Genomic_DNA"/>
</dbReference>
<name>A0A7J6T420_PEROL</name>
<dbReference type="Proteomes" id="UP000553632">
    <property type="component" value="Unassembled WGS sequence"/>
</dbReference>
<keyword evidence="3" id="KW-1185">Reference proteome</keyword>
<evidence type="ECO:0000313" key="3">
    <source>
        <dbReference type="Proteomes" id="UP000553632"/>
    </source>
</evidence>
<feature type="region of interest" description="Disordered" evidence="1">
    <location>
        <begin position="18"/>
        <end position="69"/>
    </location>
</feature>